<protein>
    <submittedName>
        <fullName evidence="1">Uncharacterized protein</fullName>
    </submittedName>
</protein>
<comment type="caution">
    <text evidence="1">The sequence shown here is derived from an EMBL/GenBank/DDBJ whole genome shotgun (WGS) entry which is preliminary data.</text>
</comment>
<dbReference type="PANTHER" id="PTHR31691:SF1">
    <property type="entry name" value="ROTATIN"/>
    <property type="match status" value="1"/>
</dbReference>
<proteinExistence type="predicted"/>
<dbReference type="InterPro" id="IPR030791">
    <property type="entry name" value="Rotatin"/>
</dbReference>
<accession>A0ABQ7SKL8</accession>
<gene>
    <name evidence="1" type="ORF">JD844_016493</name>
</gene>
<keyword evidence="2" id="KW-1185">Reference proteome</keyword>
<reference evidence="1 2" key="1">
    <citation type="journal article" date="2022" name="Gigascience">
        <title>A chromosome-level genome assembly and annotation of the desert horned lizard, Phrynosoma platyrhinos, provides insight into chromosomal rearrangements among reptiles.</title>
        <authorList>
            <person name="Koochekian N."/>
            <person name="Ascanio A."/>
            <person name="Farleigh K."/>
            <person name="Card D.C."/>
            <person name="Schield D.R."/>
            <person name="Castoe T.A."/>
            <person name="Jezkova T."/>
        </authorList>
    </citation>
    <scope>NUCLEOTIDE SEQUENCE [LARGE SCALE GENOMIC DNA]</scope>
    <source>
        <strain evidence="1">NK-2021</strain>
    </source>
</reference>
<dbReference type="EMBL" id="JAIPUX010005289">
    <property type="protein sequence ID" value="KAH0617849.1"/>
    <property type="molecule type" value="Genomic_DNA"/>
</dbReference>
<organism evidence="1 2">
    <name type="scientific">Phrynosoma platyrhinos</name>
    <name type="common">Desert horned lizard</name>
    <dbReference type="NCBI Taxonomy" id="52577"/>
    <lineage>
        <taxon>Eukaryota</taxon>
        <taxon>Metazoa</taxon>
        <taxon>Chordata</taxon>
        <taxon>Craniata</taxon>
        <taxon>Vertebrata</taxon>
        <taxon>Euteleostomi</taxon>
        <taxon>Lepidosauria</taxon>
        <taxon>Squamata</taxon>
        <taxon>Bifurcata</taxon>
        <taxon>Unidentata</taxon>
        <taxon>Episquamata</taxon>
        <taxon>Toxicofera</taxon>
        <taxon>Iguania</taxon>
        <taxon>Phrynosomatidae</taxon>
        <taxon>Phrynosomatinae</taxon>
        <taxon>Phrynosoma</taxon>
    </lineage>
</organism>
<evidence type="ECO:0000313" key="2">
    <source>
        <dbReference type="Proteomes" id="UP000826234"/>
    </source>
</evidence>
<name>A0ABQ7SKL8_PHRPL</name>
<evidence type="ECO:0000313" key="1">
    <source>
        <dbReference type="EMBL" id="KAH0617849.1"/>
    </source>
</evidence>
<dbReference type="Proteomes" id="UP000826234">
    <property type="component" value="Unassembled WGS sequence"/>
</dbReference>
<dbReference type="PANTHER" id="PTHR31691">
    <property type="entry name" value="ROTATIN"/>
    <property type="match status" value="1"/>
</dbReference>
<sequence>MDACFLFVGCHGAYKIYFSSSPVKHGVKCLKFCTFPWLSLTTTDRHVLSSSESSLRSKNHRLIWNTCELLQDVIMQDFPVEIFLQRPKIVQCRCGNNKQFCLLQNLLTLTTLALGRDGQYRLALQGVLCLEQLCVFLRNRLNFHRDPSFLSSDTGLYIIE</sequence>